<dbReference type="GO" id="GO:0009507">
    <property type="term" value="C:chloroplast"/>
    <property type="evidence" value="ECO:0007669"/>
    <property type="project" value="TreeGrafter"/>
</dbReference>
<sequence length="274" mass="29355">MARREVMPYVKPHSKAYLRGREGAIAWPARPPGERLGRRVIENAPPGVISAASAAGRSCLSSAVSKAKRRCCRVSAPDMAACGRRGVGGTRGKDVALGREACKHSSVARRELLQLGIALPFLAFQGPASAEVAEAAAPAPASAPEAAAPAASAQLFLEQDFQLTPPLGFKFVDTQPPYDPTRVSSRTRARGGREVVLPPRETLAGLVEIPPKNYYRYELTTNTGLHVVMTAAVQRGRVYVCGGSTAAGERWEQYGSVLREATESFRLRSDNMVL</sequence>
<dbReference type="SUPFAM" id="SSF55724">
    <property type="entry name" value="Mog1p/PsbP-like"/>
    <property type="match status" value="1"/>
</dbReference>
<dbReference type="PANTHER" id="PTHR37764">
    <property type="entry name" value="KETOSE/ALDOSE ISOMERASE, PUTATIVE (MOG1/PSBP/DUF1795-LIKE PHOTOSYSTEM II REACTION CENTER PSBP FAMILY PROTEIN)-RELATED"/>
    <property type="match status" value="1"/>
</dbReference>
<proteinExistence type="predicted"/>
<evidence type="ECO:0000313" key="1">
    <source>
        <dbReference type="EMBL" id="PNH10865.1"/>
    </source>
</evidence>
<reference evidence="1 2" key="1">
    <citation type="journal article" date="2017" name="Mol. Biol. Evol.">
        <title>The 4-celled Tetrabaena socialis nuclear genome reveals the essential components for genetic control of cell number at the origin of multicellularity in the volvocine lineage.</title>
        <authorList>
            <person name="Featherston J."/>
            <person name="Arakaki Y."/>
            <person name="Hanschen E.R."/>
            <person name="Ferris P.J."/>
            <person name="Michod R.E."/>
            <person name="Olson B.J.S.C."/>
            <person name="Nozaki H."/>
            <person name="Durand P.M."/>
        </authorList>
    </citation>
    <scope>NUCLEOTIDE SEQUENCE [LARGE SCALE GENOMIC DNA]</scope>
    <source>
        <strain evidence="1 2">NIES-571</strain>
    </source>
</reference>
<dbReference type="Proteomes" id="UP000236333">
    <property type="component" value="Unassembled WGS sequence"/>
</dbReference>
<dbReference type="EMBL" id="PGGS01000044">
    <property type="protein sequence ID" value="PNH10865.1"/>
    <property type="molecule type" value="Genomic_DNA"/>
</dbReference>
<dbReference type="AlphaFoldDB" id="A0A2J8AEB5"/>
<evidence type="ECO:0008006" key="3">
    <source>
        <dbReference type="Google" id="ProtNLM"/>
    </source>
</evidence>
<keyword evidence="2" id="KW-1185">Reference proteome</keyword>
<dbReference type="PANTHER" id="PTHR37764:SF1">
    <property type="entry name" value="KETOSE_ALDOSE ISOMERASE, PUTATIVE (MOG1_PSBP_DUF1795-LIKE PHOTOSYSTEM II REACTION CENTER PSBP FAMILY PROTEIN)-RELATED"/>
    <property type="match status" value="1"/>
</dbReference>
<dbReference type="Gene3D" id="3.40.1000.10">
    <property type="entry name" value="Mog1/PsbP, alpha/beta/alpha sandwich"/>
    <property type="match status" value="1"/>
</dbReference>
<dbReference type="InterPro" id="IPR016123">
    <property type="entry name" value="Mog1/PsbP_a/b/a-sand"/>
</dbReference>
<protein>
    <recommendedName>
        <fullName evidence="3">PsbP C-terminal domain-containing protein</fullName>
    </recommendedName>
</protein>
<organism evidence="1 2">
    <name type="scientific">Tetrabaena socialis</name>
    <dbReference type="NCBI Taxonomy" id="47790"/>
    <lineage>
        <taxon>Eukaryota</taxon>
        <taxon>Viridiplantae</taxon>
        <taxon>Chlorophyta</taxon>
        <taxon>core chlorophytes</taxon>
        <taxon>Chlorophyceae</taxon>
        <taxon>CS clade</taxon>
        <taxon>Chlamydomonadales</taxon>
        <taxon>Tetrabaenaceae</taxon>
        <taxon>Tetrabaena</taxon>
    </lineage>
</organism>
<gene>
    <name evidence="1" type="ORF">TSOC_002405</name>
</gene>
<name>A0A2J8AEB5_9CHLO</name>
<evidence type="ECO:0000313" key="2">
    <source>
        <dbReference type="Proteomes" id="UP000236333"/>
    </source>
</evidence>
<comment type="caution">
    <text evidence="1">The sequence shown here is derived from an EMBL/GenBank/DDBJ whole genome shotgun (WGS) entry which is preliminary data.</text>
</comment>
<accession>A0A2J8AEB5</accession>
<dbReference type="OrthoDB" id="1621991at2759"/>